<evidence type="ECO:0000313" key="1">
    <source>
        <dbReference type="EMBL" id="AGA27887.1"/>
    </source>
</evidence>
<proteinExistence type="predicted"/>
<name>L0DF64_SINAD</name>
<evidence type="ECO:0000313" key="2">
    <source>
        <dbReference type="Proteomes" id="UP000010798"/>
    </source>
</evidence>
<reference evidence="1 2" key="1">
    <citation type="submission" date="2012-02" db="EMBL/GenBank/DDBJ databases">
        <title>Complete sequence of chromosome of Singulisphaera acidiphila DSM 18658.</title>
        <authorList>
            <consortium name="US DOE Joint Genome Institute (JGI-PGF)"/>
            <person name="Lucas S."/>
            <person name="Copeland A."/>
            <person name="Lapidus A."/>
            <person name="Glavina del Rio T."/>
            <person name="Dalin E."/>
            <person name="Tice H."/>
            <person name="Bruce D."/>
            <person name="Goodwin L."/>
            <person name="Pitluck S."/>
            <person name="Peters L."/>
            <person name="Ovchinnikova G."/>
            <person name="Chertkov O."/>
            <person name="Kyrpides N."/>
            <person name="Mavromatis K."/>
            <person name="Ivanova N."/>
            <person name="Brettin T."/>
            <person name="Detter J.C."/>
            <person name="Han C."/>
            <person name="Larimer F."/>
            <person name="Land M."/>
            <person name="Hauser L."/>
            <person name="Markowitz V."/>
            <person name="Cheng J.-F."/>
            <person name="Hugenholtz P."/>
            <person name="Woyke T."/>
            <person name="Wu D."/>
            <person name="Tindall B."/>
            <person name="Pomrenke H."/>
            <person name="Brambilla E."/>
            <person name="Klenk H.-P."/>
            <person name="Eisen J.A."/>
        </authorList>
    </citation>
    <scope>NUCLEOTIDE SEQUENCE [LARGE SCALE GENOMIC DNA]</scope>
    <source>
        <strain evidence="2">ATCC BAA-1392 / DSM 18658 / VKM B-2454 / MOB10</strain>
    </source>
</reference>
<dbReference type="HOGENOM" id="CLU_3157817_0_0_0"/>
<dbReference type="RefSeq" id="WP_015247028.1">
    <property type="nucleotide sequence ID" value="NC_019892.1"/>
</dbReference>
<dbReference type="AlphaFoldDB" id="L0DF64"/>
<accession>L0DF64</accession>
<dbReference type="KEGG" id="saci:Sinac_3639"/>
<keyword evidence="2" id="KW-1185">Reference proteome</keyword>
<sequence>MPVEIRNFLSDATGFVLGTRVTQQAKALTKAVFTKQANDELTEMQDYE</sequence>
<dbReference type="EMBL" id="CP003364">
    <property type="protein sequence ID" value="AGA27887.1"/>
    <property type="molecule type" value="Genomic_DNA"/>
</dbReference>
<dbReference type="Proteomes" id="UP000010798">
    <property type="component" value="Chromosome"/>
</dbReference>
<protein>
    <submittedName>
        <fullName evidence="1">Uncharacterized protein</fullName>
    </submittedName>
</protein>
<organism evidence="1 2">
    <name type="scientific">Singulisphaera acidiphila (strain ATCC BAA-1392 / DSM 18658 / VKM B-2454 / MOB10)</name>
    <dbReference type="NCBI Taxonomy" id="886293"/>
    <lineage>
        <taxon>Bacteria</taxon>
        <taxon>Pseudomonadati</taxon>
        <taxon>Planctomycetota</taxon>
        <taxon>Planctomycetia</taxon>
        <taxon>Isosphaerales</taxon>
        <taxon>Isosphaeraceae</taxon>
        <taxon>Singulisphaera</taxon>
    </lineage>
</organism>
<dbReference type="STRING" id="886293.Sinac_3639"/>
<gene>
    <name evidence="1" type="ordered locus">Sinac_3639</name>
</gene>